<proteinExistence type="predicted"/>
<feature type="region of interest" description="Disordered" evidence="1">
    <location>
        <begin position="419"/>
        <end position="454"/>
    </location>
</feature>
<dbReference type="AlphaFoldDB" id="A0ABD4TZR0"/>
<dbReference type="EMBL" id="VSZY01000006">
    <property type="protein sequence ID" value="MCU9968798.1"/>
    <property type="molecule type" value="Genomic_DNA"/>
</dbReference>
<accession>A0ABD4TZR0</accession>
<feature type="compositionally biased region" description="Gly residues" evidence="1">
    <location>
        <begin position="705"/>
        <end position="715"/>
    </location>
</feature>
<evidence type="ECO:0000313" key="3">
    <source>
        <dbReference type="EMBL" id="MCU9968798.1"/>
    </source>
</evidence>
<keyword evidence="2" id="KW-1133">Transmembrane helix</keyword>
<feature type="transmembrane region" description="Helical" evidence="2">
    <location>
        <begin position="141"/>
        <end position="165"/>
    </location>
</feature>
<evidence type="ECO:0000256" key="2">
    <source>
        <dbReference type="SAM" id="Phobius"/>
    </source>
</evidence>
<dbReference type="Proteomes" id="UP001209486">
    <property type="component" value="Unassembled WGS sequence"/>
</dbReference>
<protein>
    <submittedName>
        <fullName evidence="3">Uncharacterized protein</fullName>
    </submittedName>
</protein>
<feature type="transmembrane region" description="Helical" evidence="2">
    <location>
        <begin position="60"/>
        <end position="80"/>
    </location>
</feature>
<evidence type="ECO:0000313" key="4">
    <source>
        <dbReference type="Proteomes" id="UP001209486"/>
    </source>
</evidence>
<feature type="transmembrane region" description="Helical" evidence="2">
    <location>
        <begin position="100"/>
        <end position="121"/>
    </location>
</feature>
<evidence type="ECO:0000256" key="1">
    <source>
        <dbReference type="SAM" id="MobiDB-lite"/>
    </source>
</evidence>
<feature type="compositionally biased region" description="Acidic residues" evidence="1">
    <location>
        <begin position="443"/>
        <end position="454"/>
    </location>
</feature>
<feature type="transmembrane region" description="Helical" evidence="2">
    <location>
        <begin position="12"/>
        <end position="39"/>
    </location>
</feature>
<dbReference type="RefSeq" id="WP_169770048.1">
    <property type="nucleotide sequence ID" value="NZ_JABCUP010000004.1"/>
</dbReference>
<comment type="caution">
    <text evidence="3">The sequence shown here is derived from an EMBL/GenBank/DDBJ whole genome shotgun (WGS) entry which is preliminary data.</text>
</comment>
<keyword evidence="2" id="KW-0812">Transmembrane</keyword>
<feature type="transmembrane region" description="Helical" evidence="2">
    <location>
        <begin position="177"/>
        <end position="198"/>
    </location>
</feature>
<feature type="region of interest" description="Disordered" evidence="1">
    <location>
        <begin position="671"/>
        <end position="786"/>
    </location>
</feature>
<feature type="compositionally biased region" description="Low complexity" evidence="1">
    <location>
        <begin position="725"/>
        <end position="734"/>
    </location>
</feature>
<feature type="compositionally biased region" description="Polar residues" evidence="1">
    <location>
        <begin position="775"/>
        <end position="786"/>
    </location>
</feature>
<feature type="transmembrane region" description="Helical" evidence="2">
    <location>
        <begin position="259"/>
        <end position="285"/>
    </location>
</feature>
<sequence>MFSEWLRAPSNVVSWLIQLFVTWGPIPFILVIFVVVVVARPHVPRAMPIHHRRAITQQQWVFHIALAFALISLMLAPAVLTWLNTVGLISDVAANAMSTMVVMVVGISYLLPHLLSVHIWFPRPTHWFPRRSWIVSPRIRLRVWVVVMMIWVCTEFALVVGGLFFKPATSSVSANEIVKMVFYYTVEGFFFLGMSIYIQTKISRRPPVPGVPLAIDMQLRRVDLGHVQQISTVFLGAGVSICLQVLAKLQYESAPFVLAALSFVLSWAVSLVTLVLALIPTWVLVGKRDPSQRLMKNIEARVLDVKREPDLFSLKNFQDLLGMDDDEIIAGSTPRPTKNFLAAIFSQTPPREELTAPGTGSSPDEVLAAYMYMARIADRAGMSLSVEEVEGLREIREAIRDLAERRARLNEGVASNLARVETQHESGSSNRWGRFGLGRGGEENEPDEAEGAEAEVDENLRNLLGQTEATSVVGLDQQTIAAWEEYDEKKEQIELQEKQMSEMAAMQQSAMEAYGYYGYPGYPDEYGYGYPGYPDEYGGYGYETYNCYDSYGYADLGYGDMGDGYGNPGYGGAYGDPAYGDSMYVDPAYGYGAYGSMGYGEAGYPNSYDSYGWEYGYDPQYYMYGGYGYPGYGMSSGEYADYGAATGSPGSGGFGGPAGYIEAASCPAQLPGGSDFMRGQPETPPPGDTPGQPGFEGGDPYSFEGGSGYSSGGYGSYPDYAAPQSGYSPGYPGDSPGGGSPESVYSGDFSRPESGGFSQYPGQAPHEPGFPNPNAPSGSRNSGWKG</sequence>
<name>A0ABD4TZR0_9ACTO</name>
<keyword evidence="2" id="KW-0472">Membrane</keyword>
<organism evidence="3 4">
    <name type="scientific">Mobiluncus mulieris</name>
    <dbReference type="NCBI Taxonomy" id="2052"/>
    <lineage>
        <taxon>Bacteria</taxon>
        <taxon>Bacillati</taxon>
        <taxon>Actinomycetota</taxon>
        <taxon>Actinomycetes</taxon>
        <taxon>Actinomycetales</taxon>
        <taxon>Actinomycetaceae</taxon>
        <taxon>Mobiluncus</taxon>
    </lineage>
</organism>
<gene>
    <name evidence="3" type="ORF">FYZ43_05135</name>
</gene>
<reference evidence="3 4" key="1">
    <citation type="submission" date="2019-08" db="EMBL/GenBank/DDBJ databases">
        <title>Comparison of rpoB and gyrB Sequences from Mobiluncus Species and Development of a Multiplex PCR Method for Clinical Detection of Mobiluncus curtisii and Mobiluncus mulieris.</title>
        <authorList>
            <person name="Yang L."/>
            <person name="Shen Y."/>
            <person name="Xu G."/>
            <person name="Shu L.-B."/>
            <person name="Hu J."/>
            <person name="Zhang R."/>
            <person name="Wang Y."/>
            <person name="Zhou H.-W."/>
            <person name="Zhang X."/>
        </authorList>
    </citation>
    <scope>NUCLEOTIDE SEQUENCE [LARGE SCALE GENOMIC DNA]</scope>
    <source>
        <strain evidence="3 4">M26</strain>
    </source>
</reference>